<protein>
    <submittedName>
        <fullName evidence="2">Uncharacterized protein</fullName>
    </submittedName>
</protein>
<gene>
    <name evidence="2" type="ORF">CTOB1V02_LOCUS5396</name>
</gene>
<accession>A0A7R8W9L0</accession>
<feature type="compositionally biased region" description="Polar residues" evidence="1">
    <location>
        <begin position="1"/>
        <end position="13"/>
    </location>
</feature>
<reference evidence="2" key="1">
    <citation type="submission" date="2020-11" db="EMBL/GenBank/DDBJ databases">
        <authorList>
            <person name="Tran Van P."/>
        </authorList>
    </citation>
    <scope>NUCLEOTIDE SEQUENCE</scope>
</reference>
<dbReference type="AlphaFoldDB" id="A0A7R8W9L0"/>
<proteinExistence type="predicted"/>
<evidence type="ECO:0000256" key="1">
    <source>
        <dbReference type="SAM" id="MobiDB-lite"/>
    </source>
</evidence>
<organism evidence="2">
    <name type="scientific">Cyprideis torosa</name>
    <dbReference type="NCBI Taxonomy" id="163714"/>
    <lineage>
        <taxon>Eukaryota</taxon>
        <taxon>Metazoa</taxon>
        <taxon>Ecdysozoa</taxon>
        <taxon>Arthropoda</taxon>
        <taxon>Crustacea</taxon>
        <taxon>Oligostraca</taxon>
        <taxon>Ostracoda</taxon>
        <taxon>Podocopa</taxon>
        <taxon>Podocopida</taxon>
        <taxon>Cytherocopina</taxon>
        <taxon>Cytheroidea</taxon>
        <taxon>Cytherideidae</taxon>
        <taxon>Cyprideis</taxon>
    </lineage>
</organism>
<dbReference type="EMBL" id="OB661160">
    <property type="protein sequence ID" value="CAD7227490.1"/>
    <property type="molecule type" value="Genomic_DNA"/>
</dbReference>
<sequence>MSDSEGSEYNSGSDWRREKEEVLQQGLAHPRGQDLDLLLAQGLRDPALHSPVAHVQDLVLALEAVVEAEVALVLDPNLQDL</sequence>
<feature type="region of interest" description="Disordered" evidence="1">
    <location>
        <begin position="1"/>
        <end position="29"/>
    </location>
</feature>
<evidence type="ECO:0000313" key="2">
    <source>
        <dbReference type="EMBL" id="CAD7227490.1"/>
    </source>
</evidence>
<name>A0A7R8W9L0_9CRUS</name>